<dbReference type="Gene3D" id="1.10.1790.10">
    <property type="entry name" value="PRD domain"/>
    <property type="match status" value="1"/>
</dbReference>
<dbReference type="InterPro" id="IPR011608">
    <property type="entry name" value="PRD"/>
</dbReference>
<protein>
    <submittedName>
        <fullName evidence="2">PRD domain-containing protein</fullName>
    </submittedName>
</protein>
<organism evidence="2 3">
    <name type="scientific">Virgibacillus salarius</name>
    <dbReference type="NCBI Taxonomy" id="447199"/>
    <lineage>
        <taxon>Bacteria</taxon>
        <taxon>Bacillati</taxon>
        <taxon>Bacillota</taxon>
        <taxon>Bacilli</taxon>
        <taxon>Bacillales</taxon>
        <taxon>Bacillaceae</taxon>
        <taxon>Virgibacillus</taxon>
    </lineage>
</organism>
<sequence>MNVAELEDRLHILVLGEVITKEACHITLAAFQELVNELELEEVDQAEMLFTHLPSALTRIERGEALEAPSPAIMEEVKQSAYYLDAERHVNKVQQSWEKELPQEEKEFLYMHYTNVLAMNKGGNKK</sequence>
<evidence type="ECO:0000313" key="2">
    <source>
        <dbReference type="EMBL" id="MBR7795104.1"/>
    </source>
</evidence>
<dbReference type="GO" id="GO:0006355">
    <property type="term" value="P:regulation of DNA-templated transcription"/>
    <property type="evidence" value="ECO:0007669"/>
    <property type="project" value="InterPro"/>
</dbReference>
<name>A0A941DU00_9BACI</name>
<dbReference type="InterPro" id="IPR036634">
    <property type="entry name" value="PRD_sf"/>
</dbReference>
<reference evidence="2" key="1">
    <citation type="submission" date="2021-04" db="EMBL/GenBank/DDBJ databases">
        <title>Isolation and polyphasic classification of algal microorganism.</title>
        <authorList>
            <person name="Wang S."/>
        </authorList>
    </citation>
    <scope>NUCLEOTIDE SEQUENCE</scope>
    <source>
        <strain evidence="2">720a</strain>
    </source>
</reference>
<dbReference type="Pfam" id="PF00874">
    <property type="entry name" value="PRD"/>
    <property type="match status" value="1"/>
</dbReference>
<accession>A0A941DU00</accession>
<dbReference type="AlphaFoldDB" id="A0A941DU00"/>
<comment type="caution">
    <text evidence="2">The sequence shown here is derived from an EMBL/GenBank/DDBJ whole genome shotgun (WGS) entry which is preliminary data.</text>
</comment>
<dbReference type="Proteomes" id="UP000675284">
    <property type="component" value="Unassembled WGS sequence"/>
</dbReference>
<evidence type="ECO:0000313" key="3">
    <source>
        <dbReference type="Proteomes" id="UP000675284"/>
    </source>
</evidence>
<dbReference type="RefSeq" id="WP_026682161.1">
    <property type="nucleotide sequence ID" value="NZ_BAAACY010000145.1"/>
</dbReference>
<dbReference type="SUPFAM" id="SSF63520">
    <property type="entry name" value="PTS-regulatory domain, PRD"/>
    <property type="match status" value="1"/>
</dbReference>
<dbReference type="PROSITE" id="PS51372">
    <property type="entry name" value="PRD_2"/>
    <property type="match status" value="1"/>
</dbReference>
<proteinExistence type="predicted"/>
<dbReference type="EMBL" id="JAGSOT010000006">
    <property type="protein sequence ID" value="MBR7795104.1"/>
    <property type="molecule type" value="Genomic_DNA"/>
</dbReference>
<evidence type="ECO:0000259" key="1">
    <source>
        <dbReference type="PROSITE" id="PS51372"/>
    </source>
</evidence>
<keyword evidence="3" id="KW-1185">Reference proteome</keyword>
<feature type="domain" description="PRD" evidence="1">
    <location>
        <begin position="18"/>
        <end position="123"/>
    </location>
</feature>
<gene>
    <name evidence="2" type="ORF">KCX74_03495</name>
</gene>